<dbReference type="EMBL" id="JAQFWP010000015">
    <property type="protein sequence ID" value="MDA2804934.1"/>
    <property type="molecule type" value="Genomic_DNA"/>
</dbReference>
<evidence type="ECO:0000313" key="2">
    <source>
        <dbReference type="EMBL" id="MDA2804934.1"/>
    </source>
</evidence>
<dbReference type="RefSeq" id="WP_270677544.1">
    <property type="nucleotide sequence ID" value="NZ_JAQFWP010000015.1"/>
</dbReference>
<evidence type="ECO:0000313" key="3">
    <source>
        <dbReference type="Proteomes" id="UP001165685"/>
    </source>
</evidence>
<reference evidence="2" key="1">
    <citation type="submission" date="2023-01" db="EMBL/GenBank/DDBJ databases">
        <title>Draft genome sequence of Nocardiopsis sp. LSu2-4 isolated from halophytes.</title>
        <authorList>
            <person name="Duangmal K."/>
            <person name="Chantavorakit T."/>
        </authorList>
    </citation>
    <scope>NUCLEOTIDE SEQUENCE</scope>
    <source>
        <strain evidence="2">LSu2-4</strain>
    </source>
</reference>
<feature type="transmembrane region" description="Helical" evidence="1">
    <location>
        <begin position="6"/>
        <end position="25"/>
    </location>
</feature>
<name>A0ABT4TL40_9ACTN</name>
<feature type="transmembrane region" description="Helical" evidence="1">
    <location>
        <begin position="122"/>
        <end position="141"/>
    </location>
</feature>
<gene>
    <name evidence="2" type="ORF">O4U47_10450</name>
</gene>
<keyword evidence="1" id="KW-1133">Transmembrane helix</keyword>
<evidence type="ECO:0000256" key="1">
    <source>
        <dbReference type="SAM" id="Phobius"/>
    </source>
</evidence>
<sequence length="145" mass="15658">MLFELFVLPVVGVGFLVFALMIGFFSRVVVTSNGIVVVNFLVKHVIPFGYVRSLGPVDDMYIGVQGGERVGMVIMANSLVGMLAGQPTNTKARRRLQEAIDSASPNQDAGAPHKHLWFPWKFTLAAYTLSVLVAGTIYSITGGVD</sequence>
<comment type="caution">
    <text evidence="2">The sequence shown here is derived from an EMBL/GenBank/DDBJ whole genome shotgun (WGS) entry which is preliminary data.</text>
</comment>
<organism evidence="2 3">
    <name type="scientific">Nocardiopsis suaedae</name>
    <dbReference type="NCBI Taxonomy" id="3018444"/>
    <lineage>
        <taxon>Bacteria</taxon>
        <taxon>Bacillati</taxon>
        <taxon>Actinomycetota</taxon>
        <taxon>Actinomycetes</taxon>
        <taxon>Streptosporangiales</taxon>
        <taxon>Nocardiopsidaceae</taxon>
        <taxon>Nocardiopsis</taxon>
    </lineage>
</organism>
<protein>
    <submittedName>
        <fullName evidence="2">Uncharacterized protein</fullName>
    </submittedName>
</protein>
<accession>A0ABT4TL40</accession>
<dbReference type="Proteomes" id="UP001165685">
    <property type="component" value="Unassembled WGS sequence"/>
</dbReference>
<keyword evidence="1" id="KW-0812">Transmembrane</keyword>
<proteinExistence type="predicted"/>
<keyword evidence="1" id="KW-0472">Membrane</keyword>
<keyword evidence="3" id="KW-1185">Reference proteome</keyword>